<dbReference type="CDD" id="cd10979">
    <property type="entry name" value="CE4_PuuE_like"/>
    <property type="match status" value="1"/>
</dbReference>
<protein>
    <recommendedName>
        <fullName evidence="3">Chitooligosaccharide deacetylase</fullName>
    </recommendedName>
    <alternativeName>
        <fullName evidence="4">Nodulation protein B</fullName>
    </alternativeName>
</protein>
<dbReference type="Gene3D" id="3.20.20.370">
    <property type="entry name" value="Glycoside hydrolase/deacetylase"/>
    <property type="match status" value="1"/>
</dbReference>
<evidence type="ECO:0000256" key="2">
    <source>
        <dbReference type="ARBA" id="ARBA00010973"/>
    </source>
</evidence>
<dbReference type="OrthoDB" id="9787041at2"/>
<reference evidence="6 7" key="1">
    <citation type="submission" date="2016-10" db="EMBL/GenBank/DDBJ databases">
        <authorList>
            <person name="de Groot N.N."/>
        </authorList>
    </citation>
    <scope>NUCLEOTIDE SEQUENCE [LARGE SCALE GENOMIC DNA]</scope>
    <source>
        <strain evidence="6 7">CGMCC 1.8894</strain>
    </source>
</reference>
<accession>A0A1H2TFB3</accession>
<dbReference type="GO" id="GO:0005975">
    <property type="term" value="P:carbohydrate metabolic process"/>
    <property type="evidence" value="ECO:0007669"/>
    <property type="project" value="InterPro"/>
</dbReference>
<dbReference type="STRING" id="564137.SAMN04488238_10238"/>
<dbReference type="RefSeq" id="WP_092885496.1">
    <property type="nucleotide sequence ID" value="NZ_CP061498.1"/>
</dbReference>
<dbReference type="EMBL" id="FNOM01000002">
    <property type="protein sequence ID" value="SDW42528.1"/>
    <property type="molecule type" value="Genomic_DNA"/>
</dbReference>
<name>A0A1H2TFB3_9RHOB</name>
<keyword evidence="7" id="KW-1185">Reference proteome</keyword>
<evidence type="ECO:0000256" key="4">
    <source>
        <dbReference type="ARBA" id="ARBA00032976"/>
    </source>
</evidence>
<dbReference type="SUPFAM" id="SSF88713">
    <property type="entry name" value="Glycoside hydrolase/deacetylase"/>
    <property type="match status" value="1"/>
</dbReference>
<evidence type="ECO:0000259" key="5">
    <source>
        <dbReference type="Pfam" id="PF01522"/>
    </source>
</evidence>
<dbReference type="InterPro" id="IPR002509">
    <property type="entry name" value="NODB_dom"/>
</dbReference>
<evidence type="ECO:0000313" key="6">
    <source>
        <dbReference type="EMBL" id="SDW42528.1"/>
    </source>
</evidence>
<sequence length="301" mass="34320">MPTPRERLGYSTPLTRTPLAAPEGTRLIVWPVVNIEEWDIHRPMPRQVSPAPGGNKTVPDVPNWTWHEYGMRVGYWRLLDAFQSRGIRPTLSLNAKVCETIPEVPQAAADAGWEFMAHCYEQMSIHAVENPATMIRQSADILEKFTGKRPRGWLGPGRTQTFDTLDQVGAAGYDWFGDWILDDQPLWVETETKPLVSLPYSVELNDITIMVSAQHRSDVMLERTRDACARLLQEGETSVRVMAFGVHPYVSGAAHRIRYLEEMLDHLQAQDGVVFWQGNDICDWFVRQVPYMKKVSMAEQK</sequence>
<dbReference type="GO" id="GO:0016810">
    <property type="term" value="F:hydrolase activity, acting on carbon-nitrogen (but not peptide) bonds"/>
    <property type="evidence" value="ECO:0007669"/>
    <property type="project" value="InterPro"/>
</dbReference>
<comment type="similarity">
    <text evidence="2">Belongs to the polysaccharide deacetylase family.</text>
</comment>
<gene>
    <name evidence="6" type="ORF">SAMN04488238_10238</name>
</gene>
<feature type="domain" description="NodB homology" evidence="5">
    <location>
        <begin position="70"/>
        <end position="174"/>
    </location>
</feature>
<dbReference type="AlphaFoldDB" id="A0A1H2TFB3"/>
<dbReference type="PANTHER" id="PTHR43123:SF4">
    <property type="entry name" value="POLYSACCHARIDE DEACETYLASE"/>
    <property type="match status" value="1"/>
</dbReference>
<comment type="function">
    <text evidence="1">Is involved in generating a small heat-stable compound (Nod), an acylated oligomer of N-acetylglucosamine, that stimulates mitosis in various plant protoplasts.</text>
</comment>
<proteinExistence type="inferred from homology"/>
<dbReference type="Proteomes" id="UP000198539">
    <property type="component" value="Unassembled WGS sequence"/>
</dbReference>
<evidence type="ECO:0000256" key="1">
    <source>
        <dbReference type="ARBA" id="ARBA00003236"/>
    </source>
</evidence>
<dbReference type="PANTHER" id="PTHR43123">
    <property type="entry name" value="POLYSACCHARIDE DEACETYLASE-RELATED"/>
    <property type="match status" value="1"/>
</dbReference>
<evidence type="ECO:0000313" key="7">
    <source>
        <dbReference type="Proteomes" id="UP000198539"/>
    </source>
</evidence>
<dbReference type="InterPro" id="IPR011330">
    <property type="entry name" value="Glyco_hydro/deAcase_b/a-brl"/>
</dbReference>
<evidence type="ECO:0000256" key="3">
    <source>
        <dbReference type="ARBA" id="ARBA00020071"/>
    </source>
</evidence>
<organism evidence="6 7">
    <name type="scientific">Roseicitreum antarcticum</name>
    <dbReference type="NCBI Taxonomy" id="564137"/>
    <lineage>
        <taxon>Bacteria</taxon>
        <taxon>Pseudomonadati</taxon>
        <taxon>Pseudomonadota</taxon>
        <taxon>Alphaproteobacteria</taxon>
        <taxon>Rhodobacterales</taxon>
        <taxon>Paracoccaceae</taxon>
        <taxon>Roseicitreum</taxon>
    </lineage>
</organism>
<dbReference type="Pfam" id="PF01522">
    <property type="entry name" value="Polysacc_deac_1"/>
    <property type="match status" value="1"/>
</dbReference>